<accession>A0A670Z5B4</accession>
<feature type="transmembrane region" description="Helical" evidence="1">
    <location>
        <begin position="35"/>
        <end position="56"/>
    </location>
</feature>
<evidence type="ECO:0000256" key="1">
    <source>
        <dbReference type="SAM" id="Phobius"/>
    </source>
</evidence>
<evidence type="ECO:0000313" key="3">
    <source>
        <dbReference type="Proteomes" id="UP000472273"/>
    </source>
</evidence>
<dbReference type="AlphaFoldDB" id="A0A670Z5B4"/>
<keyword evidence="1" id="KW-0472">Membrane</keyword>
<dbReference type="Proteomes" id="UP000472273">
    <property type="component" value="Unplaced"/>
</dbReference>
<reference evidence="2" key="2">
    <citation type="submission" date="2025-09" db="UniProtKB">
        <authorList>
            <consortium name="Ensembl"/>
        </authorList>
    </citation>
    <scope>IDENTIFICATION</scope>
</reference>
<name>A0A670Z5B4_PSETE</name>
<sequence>MPAEVSSSYLSVKFSTHHNEPAIMNDSTGDKLKRVLGLFVFFYIVESIIFLINLILRGSVETHL</sequence>
<keyword evidence="1" id="KW-0812">Transmembrane</keyword>
<dbReference type="Ensembl" id="ENSPTXT00000018916.1">
    <property type="protein sequence ID" value="ENSPTXP00000018364.1"/>
    <property type="gene ID" value="ENSPTXG00000012655.1"/>
</dbReference>
<protein>
    <submittedName>
        <fullName evidence="2">Uncharacterized protein</fullName>
    </submittedName>
</protein>
<reference evidence="2" key="1">
    <citation type="submission" date="2025-08" db="UniProtKB">
        <authorList>
            <consortium name="Ensembl"/>
        </authorList>
    </citation>
    <scope>IDENTIFICATION</scope>
</reference>
<organism evidence="2 3">
    <name type="scientific">Pseudonaja textilis</name>
    <name type="common">Eastern brown snake</name>
    <dbReference type="NCBI Taxonomy" id="8673"/>
    <lineage>
        <taxon>Eukaryota</taxon>
        <taxon>Metazoa</taxon>
        <taxon>Chordata</taxon>
        <taxon>Craniata</taxon>
        <taxon>Vertebrata</taxon>
        <taxon>Euteleostomi</taxon>
        <taxon>Lepidosauria</taxon>
        <taxon>Squamata</taxon>
        <taxon>Bifurcata</taxon>
        <taxon>Unidentata</taxon>
        <taxon>Episquamata</taxon>
        <taxon>Toxicofera</taxon>
        <taxon>Serpentes</taxon>
        <taxon>Colubroidea</taxon>
        <taxon>Elapidae</taxon>
        <taxon>Hydrophiinae</taxon>
        <taxon>Pseudonaja</taxon>
    </lineage>
</organism>
<keyword evidence="3" id="KW-1185">Reference proteome</keyword>
<evidence type="ECO:0000313" key="2">
    <source>
        <dbReference type="Ensembl" id="ENSPTXP00000018364.1"/>
    </source>
</evidence>
<proteinExistence type="predicted"/>
<keyword evidence="1" id="KW-1133">Transmembrane helix</keyword>